<evidence type="ECO:0000313" key="3">
    <source>
        <dbReference type="Proteomes" id="UP000501780"/>
    </source>
</evidence>
<reference evidence="2 3" key="1">
    <citation type="submission" date="2020-03" db="EMBL/GenBank/DDBJ databases">
        <title>Genomic analysis of Bacteroides faecium CBA7301.</title>
        <authorList>
            <person name="Kim J."/>
            <person name="Roh S.W."/>
        </authorList>
    </citation>
    <scope>NUCLEOTIDE SEQUENCE [LARGE SCALE GENOMIC DNA]</scope>
    <source>
        <strain evidence="2 3">CBA7301</strain>
    </source>
</reference>
<dbReference type="EMBL" id="CP050831">
    <property type="protein sequence ID" value="QIU92890.1"/>
    <property type="molecule type" value="Genomic_DNA"/>
</dbReference>
<dbReference type="RefSeq" id="WP_167959642.1">
    <property type="nucleotide sequence ID" value="NZ_CP050831.1"/>
</dbReference>
<feature type="chain" id="PRO_5026234109" evidence="1">
    <location>
        <begin position="20"/>
        <end position="288"/>
    </location>
</feature>
<evidence type="ECO:0000313" key="2">
    <source>
        <dbReference type="EMBL" id="QIU92890.1"/>
    </source>
</evidence>
<organism evidence="2 3">
    <name type="scientific">Bacteroides faecium</name>
    <dbReference type="NCBI Taxonomy" id="2715212"/>
    <lineage>
        <taxon>Bacteria</taxon>
        <taxon>Pseudomonadati</taxon>
        <taxon>Bacteroidota</taxon>
        <taxon>Bacteroidia</taxon>
        <taxon>Bacteroidales</taxon>
        <taxon>Bacteroidaceae</taxon>
        <taxon>Bacteroides</taxon>
    </lineage>
</organism>
<name>A0A6H0KHN9_9BACE</name>
<gene>
    <name evidence="2" type="ORF">BacF7301_01420</name>
</gene>
<protein>
    <submittedName>
        <fullName evidence="2">DUF4384 domain-containing protein</fullName>
    </submittedName>
</protein>
<accession>A0A6H0KHN9</accession>
<proteinExistence type="predicted"/>
<sequence length="288" mass="32684">MKKYTSLLFLLIFPLTLSAQKTEKVCGEYTYYAPADKTLEQAKQIALERAKIQALADEFGTIVSQSNATLMQNENGKTDSHFFSLSNSEVKGEWLEDQGEPEYQINYEQGMLVIKCSVCGKARAITNKAVDFTALILRNGTEEKFASVDFRNGDDMFLFFQAPTDGYIAVYLVDQTPTAYCLLPYQSDGNGQQPVKHGEKYVFFSPKLAKDTKSLVDEYTLTCSGTIEHNQVYVIFSPNPFTKALDSQQNSSLPRQLSYEDFSKWLGKCRKRDEKMGMKRMDIEIKKN</sequence>
<dbReference type="AlphaFoldDB" id="A0A6H0KHN9"/>
<evidence type="ECO:0000256" key="1">
    <source>
        <dbReference type="SAM" id="SignalP"/>
    </source>
</evidence>
<dbReference type="Proteomes" id="UP000501780">
    <property type="component" value="Chromosome"/>
</dbReference>
<dbReference type="KEGG" id="bfc:BacF7301_01420"/>
<feature type="signal peptide" evidence="1">
    <location>
        <begin position="1"/>
        <end position="19"/>
    </location>
</feature>
<keyword evidence="1" id="KW-0732">Signal</keyword>
<keyword evidence="3" id="KW-1185">Reference proteome</keyword>